<feature type="compositionally biased region" description="Basic residues" evidence="2">
    <location>
        <begin position="346"/>
        <end position="358"/>
    </location>
</feature>
<reference evidence="4" key="1">
    <citation type="submission" date="2021-02" db="EMBL/GenBank/DDBJ databases">
        <title>First Annotated Genome of the Yellow-green Alga Tribonema minus.</title>
        <authorList>
            <person name="Mahan K.M."/>
        </authorList>
    </citation>
    <scope>NUCLEOTIDE SEQUENCE</scope>
    <source>
        <strain evidence="4">UTEX B ZZ1240</strain>
    </source>
</reference>
<evidence type="ECO:0000256" key="1">
    <source>
        <dbReference type="PROSITE-ProRule" id="PRU00169"/>
    </source>
</evidence>
<accession>A0A835YVW7</accession>
<dbReference type="InterPro" id="IPR001789">
    <property type="entry name" value="Sig_transdc_resp-reg_receiver"/>
</dbReference>
<comment type="caution">
    <text evidence="4">The sequence shown here is derived from an EMBL/GenBank/DDBJ whole genome shotgun (WGS) entry which is preliminary data.</text>
</comment>
<feature type="region of interest" description="Disordered" evidence="2">
    <location>
        <begin position="331"/>
        <end position="358"/>
    </location>
</feature>
<evidence type="ECO:0000256" key="2">
    <source>
        <dbReference type="SAM" id="MobiDB-lite"/>
    </source>
</evidence>
<protein>
    <recommendedName>
        <fullName evidence="3">Response regulatory domain-containing protein</fullName>
    </recommendedName>
</protein>
<evidence type="ECO:0000313" key="5">
    <source>
        <dbReference type="Proteomes" id="UP000664859"/>
    </source>
</evidence>
<dbReference type="GO" id="GO:0000160">
    <property type="term" value="P:phosphorelay signal transduction system"/>
    <property type="evidence" value="ECO:0007669"/>
    <property type="project" value="InterPro"/>
</dbReference>
<dbReference type="PROSITE" id="PS50110">
    <property type="entry name" value="RESPONSE_REGULATORY"/>
    <property type="match status" value="1"/>
</dbReference>
<dbReference type="Gene3D" id="3.40.50.2300">
    <property type="match status" value="1"/>
</dbReference>
<gene>
    <name evidence="4" type="ORF">JKP88DRAFT_322765</name>
</gene>
<sequence>MCAPCDDRCVLRPPPAYGASTPPPLTALVCDDHEATLLALARALYVCGGAESVLARTAEEALRLAETAGPFDVVVAEASLGTSLFRDLRAIEADAGRPPRALVAASLDEGLEGPSLAAGADVFLWKRAGGVLRGVLAAAARADRAKPDRAAAPLPGRRGLAVFAGRRRLPVGFALPYYGVVRPEGSGAGLYSVSADYAGDPVPGTWVRTMRGAVVDGDPNPGGAMEGRPRSATIASRVNEPSSGRRPNCCLMQNPWVTRRELAAALASGGERALLAAFVVVATPVEPGEELLAHYGEYYERRGYRPSPPRPAEARAAIDVAWRRCRDEGLGRTAPELEGDGAALARRGRRRSAPAHKI</sequence>
<organism evidence="4 5">
    <name type="scientific">Tribonema minus</name>
    <dbReference type="NCBI Taxonomy" id="303371"/>
    <lineage>
        <taxon>Eukaryota</taxon>
        <taxon>Sar</taxon>
        <taxon>Stramenopiles</taxon>
        <taxon>Ochrophyta</taxon>
        <taxon>PX clade</taxon>
        <taxon>Xanthophyceae</taxon>
        <taxon>Tribonematales</taxon>
        <taxon>Tribonemataceae</taxon>
        <taxon>Tribonema</taxon>
    </lineage>
</organism>
<dbReference type="EMBL" id="JAFCMP010000346">
    <property type="protein sequence ID" value="KAG5181057.1"/>
    <property type="molecule type" value="Genomic_DNA"/>
</dbReference>
<name>A0A835YVW7_9STRA</name>
<evidence type="ECO:0000313" key="4">
    <source>
        <dbReference type="EMBL" id="KAG5181057.1"/>
    </source>
</evidence>
<evidence type="ECO:0000259" key="3">
    <source>
        <dbReference type="PROSITE" id="PS50110"/>
    </source>
</evidence>
<comment type="caution">
    <text evidence="1">Lacks conserved residue(s) required for the propagation of feature annotation.</text>
</comment>
<dbReference type="AlphaFoldDB" id="A0A835YVW7"/>
<dbReference type="Proteomes" id="UP000664859">
    <property type="component" value="Unassembled WGS sequence"/>
</dbReference>
<dbReference type="InterPro" id="IPR011006">
    <property type="entry name" value="CheY-like_superfamily"/>
</dbReference>
<dbReference type="SUPFAM" id="SSF52172">
    <property type="entry name" value="CheY-like"/>
    <property type="match status" value="1"/>
</dbReference>
<keyword evidence="5" id="KW-1185">Reference proteome</keyword>
<proteinExistence type="predicted"/>
<feature type="domain" description="Response regulatory" evidence="3">
    <location>
        <begin position="26"/>
        <end position="141"/>
    </location>
</feature>